<comment type="subcellular location">
    <subcellularLocation>
        <location evidence="1">Membrane</location>
        <topology evidence="1">Multi-pass membrane protein</topology>
    </subcellularLocation>
</comment>
<dbReference type="InterPro" id="IPR020846">
    <property type="entry name" value="MFS_dom"/>
</dbReference>
<keyword evidence="9" id="KW-1185">Reference proteome</keyword>
<feature type="transmembrane region" description="Helical" evidence="6">
    <location>
        <begin position="60"/>
        <end position="78"/>
    </location>
</feature>
<dbReference type="STRING" id="247633.GP2143_13136"/>
<proteinExistence type="predicted"/>
<protein>
    <recommendedName>
        <fullName evidence="7">Major facilitator superfamily (MFS) profile domain-containing protein</fullName>
    </recommendedName>
</protein>
<feature type="transmembrane region" description="Helical" evidence="6">
    <location>
        <begin position="375"/>
        <end position="394"/>
    </location>
</feature>
<feature type="transmembrane region" description="Helical" evidence="6">
    <location>
        <begin position="167"/>
        <end position="186"/>
    </location>
</feature>
<keyword evidence="2" id="KW-0813">Transport</keyword>
<dbReference type="eggNOG" id="COG2271">
    <property type="taxonomic scope" value="Bacteria"/>
</dbReference>
<dbReference type="Pfam" id="PF07690">
    <property type="entry name" value="MFS_1"/>
    <property type="match status" value="1"/>
</dbReference>
<dbReference type="PANTHER" id="PTHR43385">
    <property type="entry name" value="RIBOFLAVIN TRANSPORTER RIBJ"/>
    <property type="match status" value="1"/>
</dbReference>
<feature type="transmembrane region" description="Helical" evidence="6">
    <location>
        <begin position="251"/>
        <end position="275"/>
    </location>
</feature>
<keyword evidence="3 6" id="KW-0812">Transmembrane</keyword>
<feature type="transmembrane region" description="Helical" evidence="6">
    <location>
        <begin position="90"/>
        <end position="110"/>
    </location>
</feature>
<evidence type="ECO:0000256" key="4">
    <source>
        <dbReference type="ARBA" id="ARBA00022989"/>
    </source>
</evidence>
<evidence type="ECO:0000256" key="1">
    <source>
        <dbReference type="ARBA" id="ARBA00004141"/>
    </source>
</evidence>
<feature type="transmembrane region" description="Helical" evidence="6">
    <location>
        <begin position="316"/>
        <end position="333"/>
    </location>
</feature>
<evidence type="ECO:0000256" key="6">
    <source>
        <dbReference type="SAM" id="Phobius"/>
    </source>
</evidence>
<feature type="transmembrane region" description="Helical" evidence="6">
    <location>
        <begin position="122"/>
        <end position="146"/>
    </location>
</feature>
<keyword evidence="5 6" id="KW-0472">Membrane</keyword>
<evidence type="ECO:0000313" key="8">
    <source>
        <dbReference type="EMBL" id="EAW32201.1"/>
    </source>
</evidence>
<dbReference type="PANTHER" id="PTHR43385:SF1">
    <property type="entry name" value="RIBOFLAVIN TRANSPORTER RIBJ"/>
    <property type="match status" value="1"/>
</dbReference>
<dbReference type="InterPro" id="IPR011701">
    <property type="entry name" value="MFS"/>
</dbReference>
<dbReference type="Gene3D" id="1.20.1250.20">
    <property type="entry name" value="MFS general substrate transporter like domains"/>
    <property type="match status" value="2"/>
</dbReference>
<dbReference type="OrthoDB" id="1404228at2"/>
<keyword evidence="4 6" id="KW-1133">Transmembrane helix</keyword>
<gene>
    <name evidence="8" type="ORF">GP2143_13136</name>
</gene>
<evidence type="ECO:0000313" key="9">
    <source>
        <dbReference type="Proteomes" id="UP000004931"/>
    </source>
</evidence>
<comment type="caution">
    <text evidence="8">The sequence shown here is derived from an EMBL/GenBank/DDBJ whole genome shotgun (WGS) entry which is preliminary data.</text>
</comment>
<dbReference type="Proteomes" id="UP000004931">
    <property type="component" value="Unassembled WGS sequence"/>
</dbReference>
<name>A0Y7U7_9GAMM</name>
<evidence type="ECO:0000256" key="5">
    <source>
        <dbReference type="ARBA" id="ARBA00023136"/>
    </source>
</evidence>
<accession>A0Y7U7</accession>
<dbReference type="InterPro" id="IPR052983">
    <property type="entry name" value="MFS_Riboflavin_Transporter"/>
</dbReference>
<feature type="domain" description="Major facilitator superfamily (MFS) profile" evidence="7">
    <location>
        <begin position="24"/>
        <end position="429"/>
    </location>
</feature>
<feature type="transmembrane region" description="Helical" evidence="6">
    <location>
        <begin position="339"/>
        <end position="363"/>
    </location>
</feature>
<feature type="transmembrane region" description="Helical" evidence="6">
    <location>
        <begin position="192"/>
        <end position="212"/>
    </location>
</feature>
<feature type="transmembrane region" description="Helical" evidence="6">
    <location>
        <begin position="20"/>
        <end position="40"/>
    </location>
</feature>
<feature type="transmembrane region" description="Helical" evidence="6">
    <location>
        <begin position="406"/>
        <end position="425"/>
    </location>
</feature>
<sequence>MLRRIRRADWPFDIRRVPFFYGWVILLLSTLGILVSIPGQTMGMAVFTDPLIDALGLSRTQLSVAYMVGTIGSSLFLTRAGRLYDRFGGRLMVAVSSISLALMLMFISVTDQLSGLFGGGPFFSFVFIMLGYFGVRFFGQGVLTSASRNVLLLWFEKRRGLVSSARGVFVSFGFSLAPLALAWLIAVNDWRWAIWVLAGCCAGFSVFAYLFLRDDPTTCGVMVDGHSEDDAPAVAIAVINFTFAQARRSQLFWVLSLSLGIHSLFGTAVVFHIVSIFSEAGRTSAEAFGYFLPAAIGSTSVNLLVGWLADKRPLKPFLIMMLVSFILGGFGLLNLHSEWGYWLLVIGFGAGGGFWSVISNLGFIRNFGPLHLGEISGLCTAVMVFTSAIGPALFSVGLDVFGTYAAAEWLCIAVLIVLLTVAIKVPHDHEQLVRG</sequence>
<feature type="transmembrane region" description="Helical" evidence="6">
    <location>
        <begin position="287"/>
        <end position="309"/>
    </location>
</feature>
<dbReference type="GO" id="GO:0022857">
    <property type="term" value="F:transmembrane transporter activity"/>
    <property type="evidence" value="ECO:0007669"/>
    <property type="project" value="InterPro"/>
</dbReference>
<reference evidence="8 9" key="1">
    <citation type="journal article" date="2010" name="J. Bacteriol.">
        <title>Genome sequence of the oligotrophic marine Gammaproteobacterium HTCC2143, isolated from the Oregon Coast.</title>
        <authorList>
            <person name="Oh H.M."/>
            <person name="Kang I."/>
            <person name="Ferriera S."/>
            <person name="Giovannoni S.J."/>
            <person name="Cho J.C."/>
        </authorList>
    </citation>
    <scope>NUCLEOTIDE SEQUENCE [LARGE SCALE GENOMIC DNA]</scope>
    <source>
        <strain evidence="8 9">HTCC2143</strain>
    </source>
</reference>
<evidence type="ECO:0000259" key="7">
    <source>
        <dbReference type="PROSITE" id="PS50850"/>
    </source>
</evidence>
<dbReference type="PROSITE" id="PS50850">
    <property type="entry name" value="MFS"/>
    <property type="match status" value="1"/>
</dbReference>
<dbReference type="SUPFAM" id="SSF103473">
    <property type="entry name" value="MFS general substrate transporter"/>
    <property type="match status" value="1"/>
</dbReference>
<organism evidence="8 9">
    <name type="scientific">marine gamma proteobacterium HTCC2143</name>
    <dbReference type="NCBI Taxonomy" id="247633"/>
    <lineage>
        <taxon>Bacteria</taxon>
        <taxon>Pseudomonadati</taxon>
        <taxon>Pseudomonadota</taxon>
        <taxon>Gammaproteobacteria</taxon>
        <taxon>Cellvibrionales</taxon>
        <taxon>Spongiibacteraceae</taxon>
        <taxon>BD1-7 clade</taxon>
    </lineage>
</organism>
<dbReference type="AlphaFoldDB" id="A0Y7U7"/>
<evidence type="ECO:0000256" key="2">
    <source>
        <dbReference type="ARBA" id="ARBA00022448"/>
    </source>
</evidence>
<evidence type="ECO:0000256" key="3">
    <source>
        <dbReference type="ARBA" id="ARBA00022692"/>
    </source>
</evidence>
<dbReference type="EMBL" id="AAVT01000001">
    <property type="protein sequence ID" value="EAW32201.1"/>
    <property type="molecule type" value="Genomic_DNA"/>
</dbReference>
<dbReference type="GO" id="GO:0016020">
    <property type="term" value="C:membrane"/>
    <property type="evidence" value="ECO:0007669"/>
    <property type="project" value="UniProtKB-SubCell"/>
</dbReference>
<dbReference type="InterPro" id="IPR036259">
    <property type="entry name" value="MFS_trans_sf"/>
</dbReference>